<name>B2A0J5_NATTJ</name>
<evidence type="ECO:0000313" key="2">
    <source>
        <dbReference type="Proteomes" id="UP000001683"/>
    </source>
</evidence>
<gene>
    <name evidence="1" type="ordered locus">Nther_0972</name>
</gene>
<dbReference type="InterPro" id="IPR011051">
    <property type="entry name" value="RmlC_Cupin_sf"/>
</dbReference>
<organism evidence="1 2">
    <name type="scientific">Natranaerobius thermophilus (strain ATCC BAA-1301 / DSM 18059 / JW/NM-WN-LF)</name>
    <dbReference type="NCBI Taxonomy" id="457570"/>
    <lineage>
        <taxon>Bacteria</taxon>
        <taxon>Bacillati</taxon>
        <taxon>Bacillota</taxon>
        <taxon>Clostridia</taxon>
        <taxon>Natranaerobiales</taxon>
        <taxon>Natranaerobiaceae</taxon>
        <taxon>Natranaerobius</taxon>
    </lineage>
</organism>
<dbReference type="Gene3D" id="2.60.120.10">
    <property type="entry name" value="Jelly Rolls"/>
    <property type="match status" value="1"/>
</dbReference>
<dbReference type="eggNOG" id="COG1917">
    <property type="taxonomic scope" value="Bacteria"/>
</dbReference>
<dbReference type="InterPro" id="IPR014710">
    <property type="entry name" value="RmlC-like_jellyroll"/>
</dbReference>
<dbReference type="OrthoDB" id="6311549at2"/>
<evidence type="ECO:0008006" key="3">
    <source>
        <dbReference type="Google" id="ProtNLM"/>
    </source>
</evidence>
<reference evidence="1 2" key="2">
    <citation type="journal article" date="2011" name="J. Bacteriol.">
        <title>Complete genome sequence of the anaerobic, halophilic alkalithermophile Natranaerobius thermophilus JW/NM-WN-LF.</title>
        <authorList>
            <person name="Zhao B."/>
            <person name="Mesbah N.M."/>
            <person name="Dalin E."/>
            <person name="Goodwin L."/>
            <person name="Nolan M."/>
            <person name="Pitluck S."/>
            <person name="Chertkov O."/>
            <person name="Brettin T.S."/>
            <person name="Han J."/>
            <person name="Larimer F.W."/>
            <person name="Land M.L."/>
            <person name="Hauser L."/>
            <person name="Kyrpides N."/>
            <person name="Wiegel J."/>
        </authorList>
    </citation>
    <scope>NUCLEOTIDE SEQUENCE [LARGE SCALE GENOMIC DNA]</scope>
    <source>
        <strain evidence="2">ATCC BAA-1301 / DSM 18059 / JW/NM-WN-LF</strain>
    </source>
</reference>
<protein>
    <recommendedName>
        <fullName evidence="3">Cupin 2 conserved barrel domain protein</fullName>
    </recommendedName>
</protein>
<dbReference type="Proteomes" id="UP000001683">
    <property type="component" value="Chromosome"/>
</dbReference>
<keyword evidence="2" id="KW-1185">Reference proteome</keyword>
<dbReference type="RefSeq" id="WP_012447434.1">
    <property type="nucleotide sequence ID" value="NC_010718.1"/>
</dbReference>
<dbReference type="EMBL" id="CP001034">
    <property type="protein sequence ID" value="ACB84556.1"/>
    <property type="molecule type" value="Genomic_DNA"/>
</dbReference>
<sequence>MKKFELNDYIQEPKGKVAKRVIFKDDNVITFILNIAKRQSLPRHTHFGSTVLIKVIQGSANLNYDDKSIGISQDNLVQLDGPEEMSVDNLGEKTLVLYVTISPAPSDDKFTTDVDL</sequence>
<dbReference type="AlphaFoldDB" id="B2A0J5"/>
<accession>B2A0J5</accession>
<reference evidence="1 2" key="1">
    <citation type="submission" date="2008-04" db="EMBL/GenBank/DDBJ databases">
        <title>Complete sequence of chromosome of Natranaerobius thermophilus JW/NM-WN-LF.</title>
        <authorList>
            <consortium name="US DOE Joint Genome Institute"/>
            <person name="Copeland A."/>
            <person name="Lucas S."/>
            <person name="Lapidus A."/>
            <person name="Glavina del Rio T."/>
            <person name="Dalin E."/>
            <person name="Tice H."/>
            <person name="Bruce D."/>
            <person name="Goodwin L."/>
            <person name="Pitluck S."/>
            <person name="Chertkov O."/>
            <person name="Brettin T."/>
            <person name="Detter J.C."/>
            <person name="Han C."/>
            <person name="Kuske C.R."/>
            <person name="Schmutz J."/>
            <person name="Larimer F."/>
            <person name="Land M."/>
            <person name="Hauser L."/>
            <person name="Kyrpides N."/>
            <person name="Lykidis A."/>
            <person name="Mesbah N.M."/>
            <person name="Wiegel J."/>
        </authorList>
    </citation>
    <scope>NUCLEOTIDE SEQUENCE [LARGE SCALE GENOMIC DNA]</scope>
    <source>
        <strain evidence="2">ATCC BAA-1301 / DSM 18059 / JW/NM-WN-LF</strain>
    </source>
</reference>
<proteinExistence type="predicted"/>
<dbReference type="STRING" id="457570.Nther_0972"/>
<dbReference type="InParanoid" id="B2A0J5"/>
<dbReference type="KEGG" id="nth:Nther_0972"/>
<evidence type="ECO:0000313" key="1">
    <source>
        <dbReference type="EMBL" id="ACB84556.1"/>
    </source>
</evidence>
<dbReference type="HOGENOM" id="CLU_137371_1_0_9"/>
<dbReference type="SUPFAM" id="SSF51182">
    <property type="entry name" value="RmlC-like cupins"/>
    <property type="match status" value="1"/>
</dbReference>